<organism evidence="3 4">
    <name type="scientific">Aquincola agrisoli</name>
    <dbReference type="NCBI Taxonomy" id="3119538"/>
    <lineage>
        <taxon>Bacteria</taxon>
        <taxon>Pseudomonadati</taxon>
        <taxon>Pseudomonadota</taxon>
        <taxon>Betaproteobacteria</taxon>
        <taxon>Burkholderiales</taxon>
        <taxon>Sphaerotilaceae</taxon>
        <taxon>Aquincola</taxon>
    </lineage>
</organism>
<dbReference type="PANTHER" id="PTHR42928:SF5">
    <property type="entry name" value="BLR1237 PROTEIN"/>
    <property type="match status" value="1"/>
</dbReference>
<feature type="chain" id="PRO_5043869274" evidence="2">
    <location>
        <begin position="31"/>
        <end position="328"/>
    </location>
</feature>
<evidence type="ECO:0000313" key="4">
    <source>
        <dbReference type="Proteomes" id="UP001336250"/>
    </source>
</evidence>
<accession>A0AAW9QAL4</accession>
<name>A0AAW9QAL4_9BURK</name>
<feature type="signal peptide" evidence="2">
    <location>
        <begin position="1"/>
        <end position="30"/>
    </location>
</feature>
<evidence type="ECO:0000256" key="2">
    <source>
        <dbReference type="SAM" id="SignalP"/>
    </source>
</evidence>
<proteinExistence type="inferred from homology"/>
<dbReference type="Gene3D" id="3.40.190.150">
    <property type="entry name" value="Bordetella uptake gene, domain 1"/>
    <property type="match status" value="1"/>
</dbReference>
<dbReference type="Pfam" id="PF03401">
    <property type="entry name" value="TctC"/>
    <property type="match status" value="1"/>
</dbReference>
<keyword evidence="2" id="KW-0732">Signal</keyword>
<dbReference type="EMBL" id="JAZIBG010000039">
    <property type="protein sequence ID" value="MEF7616284.1"/>
    <property type="molecule type" value="Genomic_DNA"/>
</dbReference>
<comment type="similarity">
    <text evidence="1">Belongs to the UPF0065 (bug) family.</text>
</comment>
<dbReference type="SUPFAM" id="SSF53850">
    <property type="entry name" value="Periplasmic binding protein-like II"/>
    <property type="match status" value="1"/>
</dbReference>
<protein>
    <submittedName>
        <fullName evidence="3">Tripartite tricarboxylate transporter substrate binding protein</fullName>
    </submittedName>
</protein>
<dbReference type="AlphaFoldDB" id="A0AAW9QAL4"/>
<comment type="caution">
    <text evidence="3">The sequence shown here is derived from an EMBL/GenBank/DDBJ whole genome shotgun (WGS) entry which is preliminary data.</text>
</comment>
<sequence length="328" mass="34494">MEDRLIGRRQWLAASLAAAATAALPRGARAAASYATGPVTLVVPFSAGGQFDSIARQVARPLSADLGQQVIIENIGGAGGNIAASKVARARPDGQTLLMYGGNIAIARSMYRKLDYDPQEDLLPVSRISIAPHVVMASSKLGIQTFAQLRDRLKQGAQMSYGSPGVGTSMHLTFEIIKDHFGLDIVHIPYKGGANVMTDLVGGQIELGLIAVGPALEFIRNGKVVPIGVTSKARSPALPDVPAFSELGMPDLDAGSWAGLSVPKGTPAAVVSRLNAAVAAAVRTPELHKLFADQGFVATAGTPAEMRQFALQEARRYDPIIRKLALQN</sequence>
<dbReference type="PROSITE" id="PS51318">
    <property type="entry name" value="TAT"/>
    <property type="match status" value="1"/>
</dbReference>
<dbReference type="InterPro" id="IPR042100">
    <property type="entry name" value="Bug_dom1"/>
</dbReference>
<dbReference type="CDD" id="cd07012">
    <property type="entry name" value="PBP2_Bug_TTT"/>
    <property type="match status" value="1"/>
</dbReference>
<evidence type="ECO:0000313" key="3">
    <source>
        <dbReference type="EMBL" id="MEF7616284.1"/>
    </source>
</evidence>
<dbReference type="Proteomes" id="UP001336250">
    <property type="component" value="Unassembled WGS sequence"/>
</dbReference>
<dbReference type="InterPro" id="IPR006311">
    <property type="entry name" value="TAT_signal"/>
</dbReference>
<dbReference type="PIRSF" id="PIRSF017082">
    <property type="entry name" value="YflP"/>
    <property type="match status" value="1"/>
</dbReference>
<dbReference type="Gene3D" id="3.40.190.10">
    <property type="entry name" value="Periplasmic binding protein-like II"/>
    <property type="match status" value="1"/>
</dbReference>
<keyword evidence="4" id="KW-1185">Reference proteome</keyword>
<reference evidence="3 4" key="1">
    <citation type="submission" date="2024-02" db="EMBL/GenBank/DDBJ databases">
        <title>Genome sequence of Aquincola sp. MAHUQ-54.</title>
        <authorList>
            <person name="Huq M.A."/>
        </authorList>
    </citation>
    <scope>NUCLEOTIDE SEQUENCE [LARGE SCALE GENOMIC DNA]</scope>
    <source>
        <strain evidence="3 4">MAHUQ-54</strain>
    </source>
</reference>
<evidence type="ECO:0000256" key="1">
    <source>
        <dbReference type="ARBA" id="ARBA00006987"/>
    </source>
</evidence>
<dbReference type="InterPro" id="IPR005064">
    <property type="entry name" value="BUG"/>
</dbReference>
<dbReference type="PANTHER" id="PTHR42928">
    <property type="entry name" value="TRICARBOXYLATE-BINDING PROTEIN"/>
    <property type="match status" value="1"/>
</dbReference>
<gene>
    <name evidence="3" type="ORF">V4F39_20385</name>
</gene>
<dbReference type="RefSeq" id="WP_332291737.1">
    <property type="nucleotide sequence ID" value="NZ_JAZIBG010000039.1"/>
</dbReference>